<dbReference type="Proteomes" id="UP000277858">
    <property type="component" value="Chromosome"/>
</dbReference>
<dbReference type="STRING" id="1122997.GCA_000425285_02628"/>
<protein>
    <submittedName>
        <fullName evidence="5">NAD(P)H nitroreductase yodC</fullName>
        <ecNumber evidence="5">1.-.-.-</ecNumber>
    </submittedName>
</protein>
<dbReference type="PANTHER" id="PTHR23026:SF90">
    <property type="entry name" value="IODOTYROSINE DEIODINASE 1"/>
    <property type="match status" value="1"/>
</dbReference>
<evidence type="ECO:0000259" key="4">
    <source>
        <dbReference type="Pfam" id="PF00881"/>
    </source>
</evidence>
<keyword evidence="6" id="KW-1185">Reference proteome</keyword>
<organism evidence="5 6">
    <name type="scientific">Acidipropionibacterium jensenii</name>
    <dbReference type="NCBI Taxonomy" id="1749"/>
    <lineage>
        <taxon>Bacteria</taxon>
        <taxon>Bacillati</taxon>
        <taxon>Actinomycetota</taxon>
        <taxon>Actinomycetes</taxon>
        <taxon>Propionibacteriales</taxon>
        <taxon>Propionibacteriaceae</taxon>
        <taxon>Acidipropionibacterium</taxon>
    </lineage>
</organism>
<evidence type="ECO:0000313" key="6">
    <source>
        <dbReference type="Proteomes" id="UP000277858"/>
    </source>
</evidence>
<feature type="domain" description="Nitroreductase" evidence="4">
    <location>
        <begin position="154"/>
        <end position="206"/>
    </location>
</feature>
<dbReference type="CDD" id="cd02062">
    <property type="entry name" value="Nitro_FMN_reductase"/>
    <property type="match status" value="1"/>
</dbReference>
<dbReference type="OrthoDB" id="9798230at2"/>
<dbReference type="GO" id="GO:0016491">
    <property type="term" value="F:oxidoreductase activity"/>
    <property type="evidence" value="ECO:0007669"/>
    <property type="project" value="UniProtKB-KW"/>
</dbReference>
<dbReference type="Gene3D" id="3.40.109.10">
    <property type="entry name" value="NADH Oxidase"/>
    <property type="match status" value="1"/>
</dbReference>
<keyword evidence="2" id="KW-0288">FMN</keyword>
<keyword evidence="1" id="KW-0285">Flavoprotein</keyword>
<dbReference type="AlphaFoldDB" id="A0A3S4VIV7"/>
<evidence type="ECO:0000256" key="3">
    <source>
        <dbReference type="ARBA" id="ARBA00023002"/>
    </source>
</evidence>
<sequence>MTGMVALVKRLMASRLSRPVDVVRIYREHLLDATAYAASSRRDLQLSRSDGYASRKAQLDGQIIRAYHQIEKGMALPTPRRPYGIKVKERLVKLLALAAEFPDPPASVADGRSALAALDNHNSTGAIDSTVAPLPQPAPDGADDAARLMELFERRHSVRDFDASRPVDRTALKKAVELAGMSPSVCNRKPWHVSFFDSTESKKAILRLQRGASGFGDGIPVVAVISVERSLFTGEGERFQEWIEGGIFAMNLVWGLQAQGLDSCLLNWSKRNRETRALRSVTGLSDSHDVIVVVGIGHGRAGHRVTRSPRRTLDELCTFEN</sequence>
<dbReference type="EC" id="1.-.-.-" evidence="5"/>
<dbReference type="SUPFAM" id="SSF55469">
    <property type="entry name" value="FMN-dependent nitroreductase-like"/>
    <property type="match status" value="1"/>
</dbReference>
<feature type="domain" description="Nitroreductase" evidence="4">
    <location>
        <begin position="208"/>
        <end position="298"/>
    </location>
</feature>
<dbReference type="InterPro" id="IPR050627">
    <property type="entry name" value="Nitroreductase/BluB"/>
</dbReference>
<evidence type="ECO:0000313" key="5">
    <source>
        <dbReference type="EMBL" id="VEI02984.1"/>
    </source>
</evidence>
<dbReference type="EMBL" id="LR134473">
    <property type="protein sequence ID" value="VEI02984.1"/>
    <property type="molecule type" value="Genomic_DNA"/>
</dbReference>
<dbReference type="PANTHER" id="PTHR23026">
    <property type="entry name" value="NADPH NITROREDUCTASE"/>
    <property type="match status" value="1"/>
</dbReference>
<evidence type="ECO:0000256" key="2">
    <source>
        <dbReference type="ARBA" id="ARBA00022643"/>
    </source>
</evidence>
<name>A0A3S4VIV7_9ACTN</name>
<keyword evidence="3 5" id="KW-0560">Oxidoreductase</keyword>
<reference evidence="5 6" key="1">
    <citation type="submission" date="2018-12" db="EMBL/GenBank/DDBJ databases">
        <authorList>
            <consortium name="Pathogen Informatics"/>
        </authorList>
    </citation>
    <scope>NUCLEOTIDE SEQUENCE [LARGE SCALE GENOMIC DNA]</scope>
    <source>
        <strain evidence="5 6">NCTC13652</strain>
    </source>
</reference>
<gene>
    <name evidence="5" type="primary">yodC</name>
    <name evidence="5" type="ORF">NCTC13652_01182</name>
</gene>
<evidence type="ECO:0000256" key="1">
    <source>
        <dbReference type="ARBA" id="ARBA00022630"/>
    </source>
</evidence>
<proteinExistence type="predicted"/>
<dbReference type="InterPro" id="IPR029479">
    <property type="entry name" value="Nitroreductase"/>
</dbReference>
<dbReference type="Pfam" id="PF00881">
    <property type="entry name" value="Nitroreductase"/>
    <property type="match status" value="2"/>
</dbReference>
<dbReference type="InterPro" id="IPR000415">
    <property type="entry name" value="Nitroreductase-like"/>
</dbReference>
<accession>A0A3S4VIV7</accession>